<protein>
    <submittedName>
        <fullName evidence="3">Putative zinc protease AlbF</fullName>
        <ecNumber evidence="3">3.4.24.-</ecNumber>
    </submittedName>
</protein>
<evidence type="ECO:0000313" key="4">
    <source>
        <dbReference type="Proteomes" id="UP000188993"/>
    </source>
</evidence>
<proteinExistence type="predicted"/>
<evidence type="ECO:0000259" key="1">
    <source>
        <dbReference type="Pfam" id="PF00675"/>
    </source>
</evidence>
<evidence type="ECO:0000259" key="2">
    <source>
        <dbReference type="Pfam" id="PF05193"/>
    </source>
</evidence>
<keyword evidence="3" id="KW-0645">Protease</keyword>
<dbReference type="EMBL" id="CP019728">
    <property type="protein sequence ID" value="AQS53012.1"/>
    <property type="molecule type" value="Genomic_DNA"/>
</dbReference>
<dbReference type="Pfam" id="PF05193">
    <property type="entry name" value="Peptidase_M16_C"/>
    <property type="match status" value="1"/>
</dbReference>
<dbReference type="KEGG" id="jda:BW727_100619"/>
<dbReference type="PANTHER" id="PTHR11851:SF134">
    <property type="entry name" value="ZINC-DEPENDENT PROTEASE"/>
    <property type="match status" value="1"/>
</dbReference>
<dbReference type="RefSeq" id="WP_062472125.1">
    <property type="nucleotide sequence ID" value="NZ_BBYN01000037.1"/>
</dbReference>
<dbReference type="AlphaFoldDB" id="A0A1S6IN85"/>
<dbReference type="InterPro" id="IPR050361">
    <property type="entry name" value="MPP/UQCRC_Complex"/>
</dbReference>
<keyword evidence="3" id="KW-0378">Hydrolase</keyword>
<evidence type="ECO:0000313" key="3">
    <source>
        <dbReference type="EMBL" id="AQS53012.1"/>
    </source>
</evidence>
<feature type="domain" description="Peptidase M16 C-terminal" evidence="2">
    <location>
        <begin position="182"/>
        <end position="363"/>
    </location>
</feature>
<dbReference type="InterPro" id="IPR011249">
    <property type="entry name" value="Metalloenz_LuxS/M16"/>
</dbReference>
<dbReference type="GO" id="GO:0006508">
    <property type="term" value="P:proteolysis"/>
    <property type="evidence" value="ECO:0007669"/>
    <property type="project" value="UniProtKB-KW"/>
</dbReference>
<keyword evidence="4" id="KW-1185">Reference proteome</keyword>
<dbReference type="SUPFAM" id="SSF63411">
    <property type="entry name" value="LuxS/MPP-like metallohydrolase"/>
    <property type="match status" value="2"/>
</dbReference>
<reference evidence="3 4" key="1">
    <citation type="journal article" date="2014" name="Int. J. Syst. Evol. Microbiol.">
        <title>Jeotgalibaca dankookensis gen. nov., sp. nov., a member of the family Carnobacteriaceae, isolated from seujeot (Korean traditional food).</title>
        <authorList>
            <person name="Lee D.G."/>
            <person name="Trujillo M.E."/>
            <person name="Kang H."/>
            <person name="Ahn T.Y."/>
        </authorList>
    </citation>
    <scope>NUCLEOTIDE SEQUENCE [LARGE SCALE GENOMIC DNA]</scope>
    <source>
        <strain evidence="3 4">EX-07</strain>
    </source>
</reference>
<dbReference type="OrthoDB" id="9811314at2"/>
<dbReference type="Pfam" id="PF00675">
    <property type="entry name" value="Peptidase_M16"/>
    <property type="match status" value="1"/>
</dbReference>
<dbReference type="Proteomes" id="UP000188993">
    <property type="component" value="Chromosome"/>
</dbReference>
<dbReference type="InterPro" id="IPR011765">
    <property type="entry name" value="Pept_M16_N"/>
</dbReference>
<sequence>MHKVEYPLLDEVVYYEKLQNGLQVILIPKPGFAKTYGIMTTNFGSIDNHFIPLQSDRELRVPDGVAHFLEHKLFEGEKHDAFEDFSKLGSSANAFTSFTQTSYLFSATSRVLENIETLLNFVQDPHFTEEGTEKEKGIITQEIQMYEDNPDWRLFYGLLENMYPKHAISIDIAGTAESIQEITPEILQMCYDTFYHPSNMNLVIIGNFNPEEVIEAVRINQHKKEFAREEPIVRFTATENIEDIIPHKEIQMDVKRPKVMMGLKGLIEPNAGDEADNYYLIGTLLMELLFGKGSDNFNRMYDEGIVDDSFGYNFNIDRTFNFLSLEVDTNQPDQVISEWKKVLVNWQEDADFNEENFQLLKRAFIGEQLQAFNSLEYISNQYGYLYFSGIEMFKRIERLEAISLNDVKDFAAQYIREDAISTFIIKPKRVNDL</sequence>
<dbReference type="GO" id="GO:0046872">
    <property type="term" value="F:metal ion binding"/>
    <property type="evidence" value="ECO:0007669"/>
    <property type="project" value="InterPro"/>
</dbReference>
<dbReference type="Gene3D" id="3.30.830.10">
    <property type="entry name" value="Metalloenzyme, LuxS/M16 peptidase-like"/>
    <property type="match status" value="2"/>
</dbReference>
<dbReference type="NCBIfam" id="NF047421">
    <property type="entry name" value="YfmH_fam"/>
    <property type="match status" value="1"/>
</dbReference>
<dbReference type="PANTHER" id="PTHR11851">
    <property type="entry name" value="METALLOPROTEASE"/>
    <property type="match status" value="1"/>
</dbReference>
<dbReference type="InterPro" id="IPR007863">
    <property type="entry name" value="Peptidase_M16_C"/>
</dbReference>
<accession>A0A1S6IN85</accession>
<dbReference type="GO" id="GO:0008233">
    <property type="term" value="F:peptidase activity"/>
    <property type="evidence" value="ECO:0007669"/>
    <property type="project" value="UniProtKB-KW"/>
</dbReference>
<feature type="domain" description="Peptidase M16 N-terminal" evidence="1">
    <location>
        <begin position="63"/>
        <end position="175"/>
    </location>
</feature>
<dbReference type="EC" id="3.4.24.-" evidence="3"/>
<name>A0A1S6IN85_9LACT</name>
<gene>
    <name evidence="3" type="primary">albF</name>
    <name evidence="3" type="ORF">BW727_100619</name>
</gene>
<dbReference type="STRING" id="708126.BW727_100619"/>
<organism evidence="3 4">
    <name type="scientific">Jeotgalibaca dankookensis</name>
    <dbReference type="NCBI Taxonomy" id="708126"/>
    <lineage>
        <taxon>Bacteria</taxon>
        <taxon>Bacillati</taxon>
        <taxon>Bacillota</taxon>
        <taxon>Bacilli</taxon>
        <taxon>Lactobacillales</taxon>
        <taxon>Carnobacteriaceae</taxon>
        <taxon>Jeotgalibaca</taxon>
    </lineage>
</organism>